<name>A0ABV1WL36_9ACTN</name>
<gene>
    <name evidence="1" type="ORF">ABT317_50220</name>
</gene>
<feature type="non-terminal residue" evidence="1">
    <location>
        <position position="1"/>
    </location>
</feature>
<dbReference type="SUPFAM" id="SSF51905">
    <property type="entry name" value="FAD/NAD(P)-binding domain"/>
    <property type="match status" value="1"/>
</dbReference>
<evidence type="ECO:0000313" key="2">
    <source>
        <dbReference type="Proteomes" id="UP001458415"/>
    </source>
</evidence>
<dbReference type="InterPro" id="IPR036188">
    <property type="entry name" value="FAD/NAD-bd_sf"/>
</dbReference>
<reference evidence="1 2" key="1">
    <citation type="submission" date="2024-06" db="EMBL/GenBank/DDBJ databases">
        <title>The Natural Products Discovery Center: Release of the First 8490 Sequenced Strains for Exploring Actinobacteria Biosynthetic Diversity.</title>
        <authorList>
            <person name="Kalkreuter E."/>
            <person name="Kautsar S.A."/>
            <person name="Yang D."/>
            <person name="Bader C.D."/>
            <person name="Teijaro C.N."/>
            <person name="Fluegel L."/>
            <person name="Davis C.M."/>
            <person name="Simpson J.R."/>
            <person name="Lauterbach L."/>
            <person name="Steele A.D."/>
            <person name="Gui C."/>
            <person name="Meng S."/>
            <person name="Li G."/>
            <person name="Viehrig K."/>
            <person name="Ye F."/>
            <person name="Su P."/>
            <person name="Kiefer A.F."/>
            <person name="Nichols A."/>
            <person name="Cepeda A.J."/>
            <person name="Yan W."/>
            <person name="Fan B."/>
            <person name="Jiang Y."/>
            <person name="Adhikari A."/>
            <person name="Zheng C.-J."/>
            <person name="Schuster L."/>
            <person name="Cowan T.M."/>
            <person name="Smanski M.J."/>
            <person name="Chevrette M.G."/>
            <person name="De Carvalho L.P.S."/>
            <person name="Shen B."/>
        </authorList>
    </citation>
    <scope>NUCLEOTIDE SEQUENCE [LARGE SCALE GENOMIC DNA]</scope>
    <source>
        <strain evidence="1 2">NPDC000634</strain>
    </source>
</reference>
<organism evidence="1 2">
    <name type="scientific">Streptomyces carpinensis</name>
    <dbReference type="NCBI Taxonomy" id="66369"/>
    <lineage>
        <taxon>Bacteria</taxon>
        <taxon>Bacillati</taxon>
        <taxon>Actinomycetota</taxon>
        <taxon>Actinomycetes</taxon>
        <taxon>Kitasatosporales</taxon>
        <taxon>Streptomycetaceae</taxon>
        <taxon>Streptomyces</taxon>
    </lineage>
</organism>
<sequence length="123" mass="12744">VTVRTSCRVTGAEAAGSTVRLEVAGPGRAVETLAVDHVLAATGYRLDLEAVSFLSPAVRRALECVPGSSAPRLSAGFESSVPGLHFTGSLAAPMFGPMMRFVAGVEYAATRVARALADRRAAR</sequence>
<keyword evidence="2" id="KW-1185">Reference proteome</keyword>
<protein>
    <submittedName>
        <fullName evidence="1">NAD(P)/FAD-dependent oxidoreductase</fullName>
    </submittedName>
</protein>
<evidence type="ECO:0000313" key="1">
    <source>
        <dbReference type="EMBL" id="MER6984906.1"/>
    </source>
</evidence>
<dbReference type="EMBL" id="JBEPCU010002081">
    <property type="protein sequence ID" value="MER6984906.1"/>
    <property type="molecule type" value="Genomic_DNA"/>
</dbReference>
<dbReference type="Proteomes" id="UP001458415">
    <property type="component" value="Unassembled WGS sequence"/>
</dbReference>
<proteinExistence type="predicted"/>
<accession>A0ABV1WL36</accession>
<comment type="caution">
    <text evidence="1">The sequence shown here is derived from an EMBL/GenBank/DDBJ whole genome shotgun (WGS) entry which is preliminary data.</text>
</comment>